<reference evidence="3 4" key="1">
    <citation type="journal article" date="2021" name="bioRxiv">
        <title>Chromosome-scale and haplotype-resolved genome assembly of a tetraploid potato cultivar.</title>
        <authorList>
            <person name="Sun H."/>
            <person name="Jiao W.-B."/>
            <person name="Krause K."/>
            <person name="Campoy J.A."/>
            <person name="Goel M."/>
            <person name="Folz-Donahue K."/>
            <person name="Kukat C."/>
            <person name="Huettel B."/>
            <person name="Schneeberger K."/>
        </authorList>
    </citation>
    <scope>NUCLEOTIDE SEQUENCE [LARGE SCALE GENOMIC DNA]</scope>
    <source>
        <strain evidence="3">SolTubOtavaFocal</strain>
        <tissue evidence="3">Leaves</tissue>
    </source>
</reference>
<dbReference type="SUPFAM" id="SSF56801">
    <property type="entry name" value="Acetyl-CoA synthetase-like"/>
    <property type="match status" value="1"/>
</dbReference>
<organism evidence="3 4">
    <name type="scientific">Solanum tuberosum</name>
    <name type="common">Potato</name>
    <dbReference type="NCBI Taxonomy" id="4113"/>
    <lineage>
        <taxon>Eukaryota</taxon>
        <taxon>Viridiplantae</taxon>
        <taxon>Streptophyta</taxon>
        <taxon>Embryophyta</taxon>
        <taxon>Tracheophyta</taxon>
        <taxon>Spermatophyta</taxon>
        <taxon>Magnoliopsida</taxon>
        <taxon>eudicotyledons</taxon>
        <taxon>Gunneridae</taxon>
        <taxon>Pentapetalae</taxon>
        <taxon>asterids</taxon>
        <taxon>lamiids</taxon>
        <taxon>Solanales</taxon>
        <taxon>Solanaceae</taxon>
        <taxon>Solanoideae</taxon>
        <taxon>Solaneae</taxon>
        <taxon>Solanum</taxon>
    </lineage>
</organism>
<sequence length="74" mass="8212">MEGLLKCSSVNYVPLTPISFLERAANAFRGRTSIIDGASVKYNWEETYDRCIKLASALSELGISRGDMVSFSKF</sequence>
<keyword evidence="4" id="KW-1185">Reference proteome</keyword>
<dbReference type="EMBL" id="JAIVGD010000011">
    <property type="protein sequence ID" value="KAH0770918.1"/>
    <property type="molecule type" value="Genomic_DNA"/>
</dbReference>
<dbReference type="Proteomes" id="UP000826656">
    <property type="component" value="Unassembled WGS sequence"/>
</dbReference>
<comment type="similarity">
    <text evidence="1">Belongs to the ATP-dependent AMP-binding enzyme family.</text>
</comment>
<comment type="caution">
    <text evidence="3">The sequence shown here is derived from an EMBL/GenBank/DDBJ whole genome shotgun (WGS) entry which is preliminary data.</text>
</comment>
<protein>
    <recommendedName>
        <fullName evidence="5">AMP-dependent synthetase/ligase domain-containing protein</fullName>
    </recommendedName>
</protein>
<dbReference type="Gene3D" id="3.40.50.980">
    <property type="match status" value="1"/>
</dbReference>
<proteinExistence type="inferred from homology"/>
<evidence type="ECO:0000313" key="3">
    <source>
        <dbReference type="EMBL" id="KAH0770918.1"/>
    </source>
</evidence>
<evidence type="ECO:0000313" key="4">
    <source>
        <dbReference type="Proteomes" id="UP000826656"/>
    </source>
</evidence>
<evidence type="ECO:0008006" key="5">
    <source>
        <dbReference type="Google" id="ProtNLM"/>
    </source>
</evidence>
<evidence type="ECO:0000256" key="1">
    <source>
        <dbReference type="ARBA" id="ARBA00006432"/>
    </source>
</evidence>
<dbReference type="PANTHER" id="PTHR43859:SF24">
    <property type="entry name" value="ACYL-ACTIVATING ENZYME 1, PEROXISOMAL-RELATED"/>
    <property type="match status" value="1"/>
</dbReference>
<gene>
    <name evidence="3" type="ORF">KY290_014899</name>
</gene>
<name>A0ABQ7VR58_SOLTU</name>
<keyword evidence="2" id="KW-0436">Ligase</keyword>
<dbReference type="PANTHER" id="PTHR43859">
    <property type="entry name" value="ACYL-ACTIVATING ENZYME"/>
    <property type="match status" value="1"/>
</dbReference>
<accession>A0ABQ7VR58</accession>
<evidence type="ECO:0000256" key="2">
    <source>
        <dbReference type="ARBA" id="ARBA00022598"/>
    </source>
</evidence>